<evidence type="ECO:0000256" key="1">
    <source>
        <dbReference type="ARBA" id="ARBA00023125"/>
    </source>
</evidence>
<dbReference type="PANTHER" id="PTHR43479">
    <property type="entry name" value="ACREF/ENVCD OPERON REPRESSOR-RELATED"/>
    <property type="match status" value="1"/>
</dbReference>
<dbReference type="SUPFAM" id="SSF48498">
    <property type="entry name" value="Tetracyclin repressor-like, C-terminal domain"/>
    <property type="match status" value="1"/>
</dbReference>
<dbReference type="InterPro" id="IPR036271">
    <property type="entry name" value="Tet_transcr_reg_TetR-rel_C_sf"/>
</dbReference>
<evidence type="ECO:0000313" key="5">
    <source>
        <dbReference type="Proteomes" id="UP000267017"/>
    </source>
</evidence>
<dbReference type="InterPro" id="IPR009057">
    <property type="entry name" value="Homeodomain-like_sf"/>
</dbReference>
<gene>
    <name evidence="4" type="ORF">EHV15_15430</name>
</gene>
<dbReference type="RefSeq" id="WP_128631981.1">
    <property type="nucleotide sequence ID" value="NZ_RRCN01000001.1"/>
</dbReference>
<dbReference type="PROSITE" id="PS01081">
    <property type="entry name" value="HTH_TETR_1"/>
    <property type="match status" value="1"/>
</dbReference>
<dbReference type="InterPro" id="IPR001647">
    <property type="entry name" value="HTH_TetR"/>
</dbReference>
<accession>A0A3P3U1E9</accession>
<protein>
    <submittedName>
        <fullName evidence="4">TetR/AcrR family transcriptional regulator</fullName>
    </submittedName>
</protein>
<dbReference type="InterPro" id="IPR023772">
    <property type="entry name" value="DNA-bd_HTH_TetR-type_CS"/>
</dbReference>
<dbReference type="OrthoDB" id="9812484at2"/>
<feature type="domain" description="HTH tetR-type" evidence="3">
    <location>
        <begin position="4"/>
        <end position="64"/>
    </location>
</feature>
<comment type="caution">
    <text evidence="4">The sequence shown here is derived from an EMBL/GenBank/DDBJ whole genome shotgun (WGS) entry which is preliminary data.</text>
</comment>
<evidence type="ECO:0000313" key="4">
    <source>
        <dbReference type="EMBL" id="RRJ64161.1"/>
    </source>
</evidence>
<keyword evidence="1 2" id="KW-0238">DNA-binding</keyword>
<dbReference type="Gene3D" id="1.10.10.60">
    <property type="entry name" value="Homeodomain-like"/>
    <property type="match status" value="1"/>
</dbReference>
<dbReference type="GO" id="GO:0003677">
    <property type="term" value="F:DNA binding"/>
    <property type="evidence" value="ECO:0007669"/>
    <property type="project" value="UniProtKB-UniRule"/>
</dbReference>
<organism evidence="4 5">
    <name type="scientific">Paenibacillus oralis</name>
    <dbReference type="NCBI Taxonomy" id="2490856"/>
    <lineage>
        <taxon>Bacteria</taxon>
        <taxon>Bacillati</taxon>
        <taxon>Bacillota</taxon>
        <taxon>Bacilli</taxon>
        <taxon>Bacillales</taxon>
        <taxon>Paenibacillaceae</taxon>
        <taxon>Paenibacillus</taxon>
    </lineage>
</organism>
<dbReference type="SUPFAM" id="SSF46689">
    <property type="entry name" value="Homeodomain-like"/>
    <property type="match status" value="1"/>
</dbReference>
<name>A0A3P3U1E9_9BACL</name>
<dbReference type="PROSITE" id="PS50977">
    <property type="entry name" value="HTH_TETR_2"/>
    <property type="match status" value="1"/>
</dbReference>
<dbReference type="Pfam" id="PF00440">
    <property type="entry name" value="TetR_N"/>
    <property type="match status" value="1"/>
</dbReference>
<dbReference type="PRINTS" id="PR00455">
    <property type="entry name" value="HTHTETR"/>
</dbReference>
<dbReference type="PANTHER" id="PTHR43479:SF11">
    <property type="entry name" value="ACREF_ENVCD OPERON REPRESSOR-RELATED"/>
    <property type="match status" value="1"/>
</dbReference>
<dbReference type="Gene3D" id="1.10.357.10">
    <property type="entry name" value="Tetracycline Repressor, domain 2"/>
    <property type="match status" value="1"/>
</dbReference>
<sequence>MAQINRRELVIEAAVKCFSLFGYKATTMEQVAKIANVAKGTIYTFFTNKEELFDEILLSIIADMKRLTAQKVDKNKPFFENLYQSMDALLEFRREHELLAKLFQEVRNFGTQQAREGLEKIENAILDYLERQITLAGQRGEIHAFDPQVISFVMLKLYIALTLDWNKNHEPLDKEQIKESMRTFLAGGLSADRPVH</sequence>
<dbReference type="InterPro" id="IPR050624">
    <property type="entry name" value="HTH-type_Tx_Regulator"/>
</dbReference>
<dbReference type="EMBL" id="RRCN01000001">
    <property type="protein sequence ID" value="RRJ64161.1"/>
    <property type="molecule type" value="Genomic_DNA"/>
</dbReference>
<keyword evidence="5" id="KW-1185">Reference proteome</keyword>
<feature type="DNA-binding region" description="H-T-H motif" evidence="2">
    <location>
        <begin position="27"/>
        <end position="46"/>
    </location>
</feature>
<reference evidence="4 5" key="1">
    <citation type="submission" date="2018-11" db="EMBL/GenBank/DDBJ databases">
        <title>Genome sequencing of Paenibacillus sp. KCOM 3021 (= ChDC PVNT-B20).</title>
        <authorList>
            <person name="Kook J.-K."/>
            <person name="Park S.-N."/>
            <person name="Lim Y.K."/>
        </authorList>
    </citation>
    <scope>NUCLEOTIDE SEQUENCE [LARGE SCALE GENOMIC DNA]</scope>
    <source>
        <strain evidence="4 5">KCOM 3021</strain>
    </source>
</reference>
<dbReference type="AlphaFoldDB" id="A0A3P3U1E9"/>
<proteinExistence type="predicted"/>
<dbReference type="Proteomes" id="UP000267017">
    <property type="component" value="Unassembled WGS sequence"/>
</dbReference>
<evidence type="ECO:0000256" key="2">
    <source>
        <dbReference type="PROSITE-ProRule" id="PRU00335"/>
    </source>
</evidence>
<evidence type="ECO:0000259" key="3">
    <source>
        <dbReference type="PROSITE" id="PS50977"/>
    </source>
</evidence>